<evidence type="ECO:0000256" key="1">
    <source>
        <dbReference type="ARBA" id="ARBA00022491"/>
    </source>
</evidence>
<dbReference type="EMBL" id="JAUEMJ010000007">
    <property type="protein sequence ID" value="MDN3242195.1"/>
    <property type="molecule type" value="Genomic_DNA"/>
</dbReference>
<dbReference type="PANTHER" id="PTHR30055:SF234">
    <property type="entry name" value="HTH-TYPE TRANSCRIPTIONAL REGULATOR BETI"/>
    <property type="match status" value="1"/>
</dbReference>
<dbReference type="Pfam" id="PF13977">
    <property type="entry name" value="TetR_C_6"/>
    <property type="match status" value="1"/>
</dbReference>
<dbReference type="RefSeq" id="WP_289959012.1">
    <property type="nucleotide sequence ID" value="NZ_JAUEMJ010000007.1"/>
</dbReference>
<evidence type="ECO:0000256" key="5">
    <source>
        <dbReference type="PROSITE-ProRule" id="PRU00335"/>
    </source>
</evidence>
<proteinExistence type="predicted"/>
<feature type="compositionally biased region" description="Basic and acidic residues" evidence="6">
    <location>
        <begin position="207"/>
        <end position="216"/>
    </location>
</feature>
<evidence type="ECO:0000313" key="9">
    <source>
        <dbReference type="Proteomes" id="UP001171902"/>
    </source>
</evidence>
<dbReference type="SUPFAM" id="SSF46689">
    <property type="entry name" value="Homeodomain-like"/>
    <property type="match status" value="1"/>
</dbReference>
<dbReference type="Pfam" id="PF00440">
    <property type="entry name" value="TetR_N"/>
    <property type="match status" value="1"/>
</dbReference>
<feature type="domain" description="HTH tetR-type" evidence="7">
    <location>
        <begin position="16"/>
        <end position="76"/>
    </location>
</feature>
<dbReference type="InterPro" id="IPR001647">
    <property type="entry name" value="HTH_TetR"/>
</dbReference>
<gene>
    <name evidence="8" type="ORF">QWI33_20925</name>
</gene>
<reference evidence="8" key="1">
    <citation type="submission" date="2023-06" db="EMBL/GenBank/DDBJ databases">
        <title>Gycomyces niveus sp.nov., a novel actinomycete isolated from soil in Shouguang.</title>
        <authorList>
            <person name="Yang X."/>
            <person name="Zhao J."/>
        </authorList>
    </citation>
    <scope>NUCLEOTIDE SEQUENCE</scope>
    <source>
        <strain evidence="8">NEAU C2</strain>
    </source>
</reference>
<evidence type="ECO:0000256" key="4">
    <source>
        <dbReference type="ARBA" id="ARBA00023163"/>
    </source>
</evidence>
<dbReference type="PROSITE" id="PS50977">
    <property type="entry name" value="HTH_TETR_2"/>
    <property type="match status" value="1"/>
</dbReference>
<feature type="DNA-binding region" description="H-T-H motif" evidence="5">
    <location>
        <begin position="39"/>
        <end position="58"/>
    </location>
</feature>
<dbReference type="Gene3D" id="1.10.357.10">
    <property type="entry name" value="Tetracycline Repressor, domain 2"/>
    <property type="match status" value="1"/>
</dbReference>
<evidence type="ECO:0000256" key="3">
    <source>
        <dbReference type="ARBA" id="ARBA00023125"/>
    </source>
</evidence>
<sequence length="227" mass="24343">MTDRPIATRGPGAAHDQRQRDIIEAVFAIVDGQGTEQVTIRNVAKAAGISPGRVQYYFPTKDALLSAAFTAINELGTENVQRRLAADAEAGPEAVLAAVLTELVPADDAGRRRMRIANAFEVYALNRPELAERLADGYGDLTSFVASLLPAGDTEDTARALIALASGLGWMVVVGAHTPEAARRTVTDRLGRLFALSHGARPPGPRPEGRPRDLKSPMRVQEPACRR</sequence>
<dbReference type="PANTHER" id="PTHR30055">
    <property type="entry name" value="HTH-TYPE TRANSCRIPTIONAL REGULATOR RUTR"/>
    <property type="match status" value="1"/>
</dbReference>
<protein>
    <submittedName>
        <fullName evidence="8">TetR family transcriptional regulator C-terminal domain-containing protein</fullName>
    </submittedName>
</protein>
<keyword evidence="3 5" id="KW-0238">DNA-binding</keyword>
<dbReference type="InterPro" id="IPR009057">
    <property type="entry name" value="Homeodomain-like_sf"/>
</dbReference>
<evidence type="ECO:0000256" key="2">
    <source>
        <dbReference type="ARBA" id="ARBA00023015"/>
    </source>
</evidence>
<evidence type="ECO:0000256" key="6">
    <source>
        <dbReference type="SAM" id="MobiDB-lite"/>
    </source>
</evidence>
<keyword evidence="4" id="KW-0804">Transcription</keyword>
<dbReference type="InterPro" id="IPR039538">
    <property type="entry name" value="BetI_C"/>
</dbReference>
<dbReference type="InterPro" id="IPR050109">
    <property type="entry name" value="HTH-type_TetR-like_transc_reg"/>
</dbReference>
<keyword evidence="1" id="KW-0678">Repressor</keyword>
<organism evidence="8 9">
    <name type="scientific">Glycomyces tritici</name>
    <dbReference type="NCBI Taxonomy" id="2665176"/>
    <lineage>
        <taxon>Bacteria</taxon>
        <taxon>Bacillati</taxon>
        <taxon>Actinomycetota</taxon>
        <taxon>Actinomycetes</taxon>
        <taxon>Glycomycetales</taxon>
        <taxon>Glycomycetaceae</taxon>
        <taxon>Glycomyces</taxon>
    </lineage>
</organism>
<keyword evidence="9" id="KW-1185">Reference proteome</keyword>
<dbReference type="SUPFAM" id="SSF48498">
    <property type="entry name" value="Tetracyclin repressor-like, C-terminal domain"/>
    <property type="match status" value="1"/>
</dbReference>
<accession>A0ABT7YU67</accession>
<comment type="caution">
    <text evidence="8">The sequence shown here is derived from an EMBL/GenBank/DDBJ whole genome shotgun (WGS) entry which is preliminary data.</text>
</comment>
<evidence type="ECO:0000259" key="7">
    <source>
        <dbReference type="PROSITE" id="PS50977"/>
    </source>
</evidence>
<evidence type="ECO:0000313" key="8">
    <source>
        <dbReference type="EMBL" id="MDN3242195.1"/>
    </source>
</evidence>
<dbReference type="InterPro" id="IPR036271">
    <property type="entry name" value="Tet_transcr_reg_TetR-rel_C_sf"/>
</dbReference>
<dbReference type="Proteomes" id="UP001171902">
    <property type="component" value="Unassembled WGS sequence"/>
</dbReference>
<keyword evidence="2" id="KW-0805">Transcription regulation</keyword>
<name>A0ABT7YU67_9ACTN</name>
<feature type="region of interest" description="Disordered" evidence="6">
    <location>
        <begin position="196"/>
        <end position="227"/>
    </location>
</feature>